<accession>A0A0J8FZW8</accession>
<sequence length="649" mass="72520">MSAHKTNENRLLRSGTLNLAEIKVPILDDVIPPILEGYIPHQHLDTALEVVIQKLWDGAPQAGEYNIVEILWSRSGGGGVSPFKERWDGPITKPFPFSIFVPRDYLENDGTVRLAYRITDETNQSTTSDYRTLVLDRTPPNNNVTPPNPAFPVGLIDEAYLAANPTVKLILPAYNGRRPYDRVYYYLSDRSPPQDMAPNGFVEFPSETSPLTLPIPGELFRLFPSGTQYVHIRLQDRSGNRGPRSDQTSIEVQLSASPSELQALVIPAMSSGLINRHDARLGVIAIVQYDNWQDGDFVTVRWGQTLLARQSVTQVPFNVAIPWARLIEDGLGLAEGAATYTVTRSGSSTPTLPSPPTLIRWDFRVAGQDHINAPALLNLDLPKVRVFGEGSQTENHIDIRDKDRRVYASVLLYHRPRDGEVLELFWGDFPNSDNPVARYVVDTGKGDAEGVRVEFSDIPWQVIVDGGNDEKLRVYYSTFNGVNEQLTYFTEVTVDVVAPLVLTRVEFPSANIQMFINCDSVPAMWDHIPIRIVPETAFRKDDDLVVEWQGYEEFAGGGEAITSTADTLTHRLTEEEAKNGYTFKQSNYEDKIKPIKSPNPHSSGSSVSVMYTLWRKTRVIGSSRLRYAKIDRKRAGVNYCGPDGDGPET</sequence>
<dbReference type="OrthoDB" id="7024978at2"/>
<dbReference type="EMBL" id="LFMW01000012">
    <property type="protein sequence ID" value="KMT54289.1"/>
    <property type="molecule type" value="Genomic_DNA"/>
</dbReference>
<protein>
    <submittedName>
        <fullName evidence="1">Uncharacterized protein</fullName>
    </submittedName>
</protein>
<proteinExistence type="predicted"/>
<name>A0A0J8FZW8_9PSED</name>
<organism evidence="1 2">
    <name type="scientific">Pseudomonas fildesensis</name>
    <dbReference type="NCBI Taxonomy" id="1674920"/>
    <lineage>
        <taxon>Bacteria</taxon>
        <taxon>Pseudomonadati</taxon>
        <taxon>Pseudomonadota</taxon>
        <taxon>Gammaproteobacteria</taxon>
        <taxon>Pseudomonadales</taxon>
        <taxon>Pseudomonadaceae</taxon>
        <taxon>Pseudomonas</taxon>
    </lineage>
</organism>
<evidence type="ECO:0000313" key="2">
    <source>
        <dbReference type="Proteomes" id="UP000037551"/>
    </source>
</evidence>
<dbReference type="Proteomes" id="UP000037551">
    <property type="component" value="Unassembled WGS sequence"/>
</dbReference>
<reference evidence="1 2" key="1">
    <citation type="submission" date="2015-06" db="EMBL/GenBank/DDBJ databases">
        <title>Draft genome sequence of an Antarctic Pseudomonas sp. strain KG01 with full potential for biotechnological applications.</title>
        <authorList>
            <person name="Pavlov M.S."/>
            <person name="Lira F."/>
            <person name="Martinez J.L."/>
            <person name="Marshall S.H."/>
        </authorList>
    </citation>
    <scope>NUCLEOTIDE SEQUENCE [LARGE SCALE GENOMIC DNA]</scope>
    <source>
        <strain evidence="1 2">KG01</strain>
    </source>
</reference>
<keyword evidence="2" id="KW-1185">Reference proteome</keyword>
<dbReference type="AlphaFoldDB" id="A0A0J8FZW8"/>
<comment type="caution">
    <text evidence="1">The sequence shown here is derived from an EMBL/GenBank/DDBJ whole genome shotgun (WGS) entry which is preliminary data.</text>
</comment>
<dbReference type="STRING" id="1674920.ACR52_19295"/>
<gene>
    <name evidence="1" type="ORF">ACR52_19295</name>
</gene>
<dbReference type="PATRIC" id="fig|1674920.3.peg.2248"/>
<dbReference type="RefSeq" id="WP_048727943.1">
    <property type="nucleotide sequence ID" value="NZ_LFMW01000012.1"/>
</dbReference>
<evidence type="ECO:0000313" key="1">
    <source>
        <dbReference type="EMBL" id="KMT54289.1"/>
    </source>
</evidence>